<gene>
    <name evidence="2" type="ORF">C450_05225</name>
</gene>
<dbReference type="Pfam" id="PF03551">
    <property type="entry name" value="PadR"/>
    <property type="match status" value="1"/>
</dbReference>
<proteinExistence type="predicted"/>
<keyword evidence="3" id="KW-1185">Reference proteome</keyword>
<dbReference type="InterPro" id="IPR036390">
    <property type="entry name" value="WH_DNA-bd_sf"/>
</dbReference>
<dbReference type="Proteomes" id="UP000011625">
    <property type="component" value="Unassembled WGS sequence"/>
</dbReference>
<dbReference type="AlphaFoldDB" id="M0NC42"/>
<dbReference type="SUPFAM" id="SSF46785">
    <property type="entry name" value="Winged helix' DNA-binding domain"/>
    <property type="match status" value="1"/>
</dbReference>
<dbReference type="EMBL" id="AOME01000026">
    <property type="protein sequence ID" value="EMA54669.1"/>
    <property type="molecule type" value="Genomic_DNA"/>
</dbReference>
<dbReference type="InterPro" id="IPR005149">
    <property type="entry name" value="Tscrpt_reg_PadR_N"/>
</dbReference>
<organism evidence="2 3">
    <name type="scientific">Halococcus salifodinae DSM 8989</name>
    <dbReference type="NCBI Taxonomy" id="1227456"/>
    <lineage>
        <taxon>Archaea</taxon>
        <taxon>Methanobacteriati</taxon>
        <taxon>Methanobacteriota</taxon>
        <taxon>Stenosarchaea group</taxon>
        <taxon>Halobacteria</taxon>
        <taxon>Halobacteriales</taxon>
        <taxon>Halococcaceae</taxon>
        <taxon>Halococcus</taxon>
    </lineage>
</organism>
<evidence type="ECO:0000259" key="1">
    <source>
        <dbReference type="Pfam" id="PF03551"/>
    </source>
</evidence>
<dbReference type="STRING" id="1227456.C450_05225"/>
<evidence type="ECO:0000313" key="2">
    <source>
        <dbReference type="EMBL" id="EMA54669.1"/>
    </source>
</evidence>
<comment type="caution">
    <text evidence="2">The sequence shown here is derived from an EMBL/GenBank/DDBJ whole genome shotgun (WGS) entry which is preliminary data.</text>
</comment>
<dbReference type="InterPro" id="IPR036388">
    <property type="entry name" value="WH-like_DNA-bd_sf"/>
</dbReference>
<protein>
    <recommendedName>
        <fullName evidence="1">Transcription regulator PadR N-terminal domain-containing protein</fullName>
    </recommendedName>
</protein>
<dbReference type="PATRIC" id="fig|1227456.3.peg.1061"/>
<evidence type="ECO:0000313" key="3">
    <source>
        <dbReference type="Proteomes" id="UP000011625"/>
    </source>
</evidence>
<name>M0NC42_9EURY</name>
<feature type="domain" description="Transcription regulator PadR N-terminal" evidence="1">
    <location>
        <begin position="21"/>
        <end position="83"/>
    </location>
</feature>
<reference evidence="2 3" key="1">
    <citation type="journal article" date="2014" name="PLoS Genet.">
        <title>Phylogenetically driven sequencing of extremely halophilic archaea reveals strategies for static and dynamic osmo-response.</title>
        <authorList>
            <person name="Becker E.A."/>
            <person name="Seitzer P.M."/>
            <person name="Tritt A."/>
            <person name="Larsen D."/>
            <person name="Krusor M."/>
            <person name="Yao A.I."/>
            <person name="Wu D."/>
            <person name="Madern D."/>
            <person name="Eisen J.A."/>
            <person name="Darling A.E."/>
            <person name="Facciotti M.T."/>
        </authorList>
    </citation>
    <scope>NUCLEOTIDE SEQUENCE [LARGE SCALE GENOMIC DNA]</scope>
    <source>
        <strain evidence="2 3">DSM 8989</strain>
    </source>
</reference>
<sequence length="97" mass="11159">MMDDLTAFQRDVLYVIGGLDDETPPYGLAIKKELDRHYSGEINHGRLYPNLDELSEMGLVEKGSVDDRTNSYGLTERGHREIEARREWENQYVAVEA</sequence>
<accession>M0NC42</accession>
<dbReference type="Gene3D" id="1.10.10.10">
    <property type="entry name" value="Winged helix-like DNA-binding domain superfamily/Winged helix DNA-binding domain"/>
    <property type="match status" value="1"/>
</dbReference>